<dbReference type="SUPFAM" id="SSF55874">
    <property type="entry name" value="ATPase domain of HSP90 chaperone/DNA topoisomerase II/histidine kinase"/>
    <property type="match status" value="1"/>
</dbReference>
<evidence type="ECO:0000256" key="10">
    <source>
        <dbReference type="ARBA" id="ARBA00023136"/>
    </source>
</evidence>
<dbReference type="Pfam" id="PF02518">
    <property type="entry name" value="HATPase_c"/>
    <property type="match status" value="1"/>
</dbReference>
<dbReference type="InterPro" id="IPR004358">
    <property type="entry name" value="Sig_transdc_His_kin-like_C"/>
</dbReference>
<dbReference type="GO" id="GO:0005886">
    <property type="term" value="C:plasma membrane"/>
    <property type="evidence" value="ECO:0007669"/>
    <property type="project" value="UniProtKB-SubCell"/>
</dbReference>
<dbReference type="EMBL" id="JAMRXG010000003">
    <property type="protein sequence ID" value="MCM6773569.1"/>
    <property type="molecule type" value="Genomic_DNA"/>
</dbReference>
<dbReference type="Pfam" id="PF00672">
    <property type="entry name" value="HAMP"/>
    <property type="match status" value="1"/>
</dbReference>
<dbReference type="InterPro" id="IPR036097">
    <property type="entry name" value="HisK_dim/P_sf"/>
</dbReference>
<dbReference type="Proteomes" id="UP001139157">
    <property type="component" value="Unassembled WGS sequence"/>
</dbReference>
<comment type="subcellular location">
    <subcellularLocation>
        <location evidence="2">Cell membrane</location>
    </subcellularLocation>
</comment>
<evidence type="ECO:0000256" key="3">
    <source>
        <dbReference type="ARBA" id="ARBA00012438"/>
    </source>
</evidence>
<feature type="domain" description="Histidine kinase" evidence="12">
    <location>
        <begin position="227"/>
        <end position="433"/>
    </location>
</feature>
<evidence type="ECO:0000256" key="5">
    <source>
        <dbReference type="ARBA" id="ARBA00022679"/>
    </source>
</evidence>
<keyword evidence="9" id="KW-0902">Two-component regulatory system</keyword>
<evidence type="ECO:0000256" key="2">
    <source>
        <dbReference type="ARBA" id="ARBA00004236"/>
    </source>
</evidence>
<dbReference type="Pfam" id="PF00512">
    <property type="entry name" value="HisKA"/>
    <property type="match status" value="1"/>
</dbReference>
<dbReference type="InterPro" id="IPR005467">
    <property type="entry name" value="His_kinase_dom"/>
</dbReference>
<evidence type="ECO:0000259" key="12">
    <source>
        <dbReference type="PROSITE" id="PS50109"/>
    </source>
</evidence>
<comment type="catalytic activity">
    <reaction evidence="1">
        <text>ATP + protein L-histidine = ADP + protein N-phospho-L-histidine.</text>
        <dbReference type="EC" id="2.7.13.3"/>
    </reaction>
</comment>
<keyword evidence="15" id="KW-1185">Reference proteome</keyword>
<dbReference type="CDD" id="cd00082">
    <property type="entry name" value="HisKA"/>
    <property type="match status" value="1"/>
</dbReference>
<name>A0A9X2E4A7_9NOCA</name>
<dbReference type="SUPFAM" id="SSF158472">
    <property type="entry name" value="HAMP domain-like"/>
    <property type="match status" value="1"/>
</dbReference>
<reference evidence="14" key="1">
    <citation type="submission" date="2022-06" db="EMBL/GenBank/DDBJ databases">
        <title>Novel species in genus nocardia.</title>
        <authorList>
            <person name="Li F."/>
        </authorList>
    </citation>
    <scope>NUCLEOTIDE SEQUENCE</scope>
    <source>
        <strain evidence="14">CDC141</strain>
    </source>
</reference>
<dbReference type="SUPFAM" id="SSF47384">
    <property type="entry name" value="Homodimeric domain of signal transducing histidine kinase"/>
    <property type="match status" value="1"/>
</dbReference>
<keyword evidence="7 14" id="KW-0418">Kinase</keyword>
<dbReference type="PRINTS" id="PR00344">
    <property type="entry name" value="BCTRLSENSOR"/>
</dbReference>
<dbReference type="CDD" id="cd00075">
    <property type="entry name" value="HATPase"/>
    <property type="match status" value="1"/>
</dbReference>
<dbReference type="InterPro" id="IPR003594">
    <property type="entry name" value="HATPase_dom"/>
</dbReference>
<dbReference type="PANTHER" id="PTHR45436">
    <property type="entry name" value="SENSOR HISTIDINE KINASE YKOH"/>
    <property type="match status" value="1"/>
</dbReference>
<evidence type="ECO:0000256" key="9">
    <source>
        <dbReference type="ARBA" id="ARBA00023012"/>
    </source>
</evidence>
<keyword evidence="10 11" id="KW-0472">Membrane</keyword>
<sequence>MLRARITLVAVTAVVAAIVVAIVTAYQGVAPLVADHVDRGLSDRADTVVALLDSGAPVPERPDMTEQLLDPDGSVRPLTPDRAALPVSDADRAVARGGQATAYTDIVLDGKDYGVFTKALPGGGAVMVGQNQAEVAHIDHQFLWRTGWITALAVLAAAAFSWLLIGRILRPIRELADTTARITATGELSARLPEAGRDEIGELTRNFNAMLAALRLSRAQQHRLVEDAGHELRTPLTSIRGSAELLHRANGRLSREDESRVLTTLVQEAKALDALVGELVDLATDHDIAEAATTVHLPDLAEDCAQRFRRRTGRVITVTAEDPAPVRARPRALARCVDNLVDNALKYSPDDTSVEIRIRRGRLGVRDHGPGIDAADRQAVFDRFYRADRTRATPGSGLGLAIVHDIVTAHGGTVFATDHAAGGAEVGFELNAE</sequence>
<dbReference type="PROSITE" id="PS50885">
    <property type="entry name" value="HAMP"/>
    <property type="match status" value="1"/>
</dbReference>
<evidence type="ECO:0000259" key="13">
    <source>
        <dbReference type="PROSITE" id="PS50885"/>
    </source>
</evidence>
<keyword evidence="6 11" id="KW-0812">Transmembrane</keyword>
<evidence type="ECO:0000256" key="6">
    <source>
        <dbReference type="ARBA" id="ARBA00022692"/>
    </source>
</evidence>
<keyword evidence="8 11" id="KW-1133">Transmembrane helix</keyword>
<dbReference type="Gene3D" id="3.30.565.10">
    <property type="entry name" value="Histidine kinase-like ATPase, C-terminal domain"/>
    <property type="match status" value="1"/>
</dbReference>
<feature type="transmembrane region" description="Helical" evidence="11">
    <location>
        <begin position="142"/>
        <end position="165"/>
    </location>
</feature>
<gene>
    <name evidence="14" type="ORF">NDR86_08810</name>
</gene>
<evidence type="ECO:0000313" key="15">
    <source>
        <dbReference type="Proteomes" id="UP001139157"/>
    </source>
</evidence>
<organism evidence="14 15">
    <name type="scientific">Nocardia pulmonis</name>
    <dbReference type="NCBI Taxonomy" id="2951408"/>
    <lineage>
        <taxon>Bacteria</taxon>
        <taxon>Bacillati</taxon>
        <taxon>Actinomycetota</taxon>
        <taxon>Actinomycetes</taxon>
        <taxon>Mycobacteriales</taxon>
        <taxon>Nocardiaceae</taxon>
        <taxon>Nocardia</taxon>
    </lineage>
</organism>
<keyword evidence="4" id="KW-0597">Phosphoprotein</keyword>
<comment type="caution">
    <text evidence="14">The sequence shown here is derived from an EMBL/GenBank/DDBJ whole genome shotgun (WGS) entry which is preliminary data.</text>
</comment>
<evidence type="ECO:0000256" key="11">
    <source>
        <dbReference type="SAM" id="Phobius"/>
    </source>
</evidence>
<dbReference type="PANTHER" id="PTHR45436:SF5">
    <property type="entry name" value="SENSOR HISTIDINE KINASE TRCS"/>
    <property type="match status" value="1"/>
</dbReference>
<dbReference type="PROSITE" id="PS50109">
    <property type="entry name" value="HIS_KIN"/>
    <property type="match status" value="1"/>
</dbReference>
<evidence type="ECO:0000313" key="14">
    <source>
        <dbReference type="EMBL" id="MCM6773569.1"/>
    </source>
</evidence>
<feature type="domain" description="HAMP" evidence="13">
    <location>
        <begin position="166"/>
        <end position="219"/>
    </location>
</feature>
<evidence type="ECO:0000256" key="7">
    <source>
        <dbReference type="ARBA" id="ARBA00022777"/>
    </source>
</evidence>
<evidence type="ECO:0000256" key="8">
    <source>
        <dbReference type="ARBA" id="ARBA00022989"/>
    </source>
</evidence>
<dbReference type="SMART" id="SM00387">
    <property type="entry name" value="HATPase_c"/>
    <property type="match status" value="1"/>
</dbReference>
<dbReference type="Gene3D" id="6.10.340.10">
    <property type="match status" value="1"/>
</dbReference>
<evidence type="ECO:0000256" key="4">
    <source>
        <dbReference type="ARBA" id="ARBA00022553"/>
    </source>
</evidence>
<keyword evidence="5" id="KW-0808">Transferase</keyword>
<dbReference type="SMART" id="SM00304">
    <property type="entry name" value="HAMP"/>
    <property type="match status" value="1"/>
</dbReference>
<dbReference type="AlphaFoldDB" id="A0A9X2E4A7"/>
<dbReference type="InterPro" id="IPR003660">
    <property type="entry name" value="HAMP_dom"/>
</dbReference>
<protein>
    <recommendedName>
        <fullName evidence="3">histidine kinase</fullName>
        <ecNumber evidence="3">2.7.13.3</ecNumber>
    </recommendedName>
</protein>
<dbReference type="EC" id="2.7.13.3" evidence="3"/>
<dbReference type="SMART" id="SM00388">
    <property type="entry name" value="HisKA"/>
    <property type="match status" value="1"/>
</dbReference>
<proteinExistence type="predicted"/>
<dbReference type="InterPro" id="IPR003661">
    <property type="entry name" value="HisK_dim/P_dom"/>
</dbReference>
<dbReference type="RefSeq" id="WP_251910634.1">
    <property type="nucleotide sequence ID" value="NZ_JAMRXG010000003.1"/>
</dbReference>
<accession>A0A9X2E4A7</accession>
<dbReference type="GO" id="GO:0000155">
    <property type="term" value="F:phosphorelay sensor kinase activity"/>
    <property type="evidence" value="ECO:0007669"/>
    <property type="project" value="InterPro"/>
</dbReference>
<dbReference type="InterPro" id="IPR036890">
    <property type="entry name" value="HATPase_C_sf"/>
</dbReference>
<evidence type="ECO:0000256" key="1">
    <source>
        <dbReference type="ARBA" id="ARBA00000085"/>
    </source>
</evidence>
<dbReference type="Gene3D" id="1.10.287.130">
    <property type="match status" value="1"/>
</dbReference>
<dbReference type="CDD" id="cd06225">
    <property type="entry name" value="HAMP"/>
    <property type="match status" value="1"/>
</dbReference>
<dbReference type="InterPro" id="IPR050428">
    <property type="entry name" value="TCS_sensor_his_kinase"/>
</dbReference>